<evidence type="ECO:0008006" key="3">
    <source>
        <dbReference type="Google" id="ProtNLM"/>
    </source>
</evidence>
<organism evidence="1 2">
    <name type="scientific">Paratrimastix pyriformis</name>
    <dbReference type="NCBI Taxonomy" id="342808"/>
    <lineage>
        <taxon>Eukaryota</taxon>
        <taxon>Metamonada</taxon>
        <taxon>Preaxostyla</taxon>
        <taxon>Paratrimastigidae</taxon>
        <taxon>Paratrimastix</taxon>
    </lineage>
</organism>
<comment type="caution">
    <text evidence="1">The sequence shown here is derived from an EMBL/GenBank/DDBJ whole genome shotgun (WGS) entry which is preliminary data.</text>
</comment>
<keyword evidence="2" id="KW-1185">Reference proteome</keyword>
<evidence type="ECO:0000313" key="1">
    <source>
        <dbReference type="EMBL" id="KAJ4460203.1"/>
    </source>
</evidence>
<sequence>MQKRGLVGGATNLKSDHNVVKLAMKGSSDKIEEILTFLRSGRAINNWGARATSVSEDPQDTTLLEEYQVTTANVDQHNWKKNVTFYL</sequence>
<evidence type="ECO:0000313" key="2">
    <source>
        <dbReference type="Proteomes" id="UP001141327"/>
    </source>
</evidence>
<gene>
    <name evidence="1" type="ORF">PAPYR_3592</name>
</gene>
<dbReference type="Proteomes" id="UP001141327">
    <property type="component" value="Unassembled WGS sequence"/>
</dbReference>
<accession>A0ABQ8UPJ6</accession>
<proteinExistence type="predicted"/>
<protein>
    <recommendedName>
        <fullName evidence="3">Acylphosphatase-like domain-containing protein</fullName>
    </recommendedName>
</protein>
<name>A0ABQ8UPJ6_9EUKA</name>
<reference evidence="1" key="1">
    <citation type="journal article" date="2022" name="bioRxiv">
        <title>Genomics of Preaxostyla Flagellates Illuminates Evolutionary Transitions and the Path Towards Mitochondrial Loss.</title>
        <authorList>
            <person name="Novak L.V.F."/>
            <person name="Treitli S.C."/>
            <person name="Pyrih J."/>
            <person name="Halakuc P."/>
            <person name="Pipaliya S.V."/>
            <person name="Vacek V."/>
            <person name="Brzon O."/>
            <person name="Soukal P."/>
            <person name="Eme L."/>
            <person name="Dacks J.B."/>
            <person name="Karnkowska A."/>
            <person name="Elias M."/>
            <person name="Hampl V."/>
        </authorList>
    </citation>
    <scope>NUCLEOTIDE SEQUENCE</scope>
    <source>
        <strain evidence="1">RCP-MX</strain>
    </source>
</reference>
<dbReference type="EMBL" id="JAPMOS010000014">
    <property type="protein sequence ID" value="KAJ4460203.1"/>
    <property type="molecule type" value="Genomic_DNA"/>
</dbReference>